<dbReference type="EMBL" id="CP015453">
    <property type="protein sequence ID" value="AWH94312.1"/>
    <property type="molecule type" value="Genomic_DNA"/>
</dbReference>
<dbReference type="InterPro" id="IPR036046">
    <property type="entry name" value="Acylphosphatase-like_dom_sf"/>
</dbReference>
<dbReference type="Pfam" id="PF04940">
    <property type="entry name" value="BLUF"/>
    <property type="match status" value="1"/>
</dbReference>
<dbReference type="PROSITE" id="PS50925">
    <property type="entry name" value="BLUF"/>
    <property type="match status" value="1"/>
</dbReference>
<evidence type="ECO:0000313" key="2">
    <source>
        <dbReference type="EMBL" id="AWH94312.1"/>
    </source>
</evidence>
<evidence type="ECO:0000259" key="1">
    <source>
        <dbReference type="PROSITE" id="PS50925"/>
    </source>
</evidence>
<accession>A0AAD0JNF2</accession>
<gene>
    <name evidence="2" type="ORF">A6048_00910</name>
</gene>
<dbReference type="InterPro" id="IPR007024">
    <property type="entry name" value="BLUF_domain"/>
</dbReference>
<dbReference type="SUPFAM" id="SSF54975">
    <property type="entry name" value="Acylphosphatase/BLUF domain-like"/>
    <property type="match status" value="1"/>
</dbReference>
<dbReference type="KEGG" id="dpc:A6048_00910"/>
<keyword evidence="3" id="KW-1185">Reference proteome</keyword>
<dbReference type="AlphaFoldDB" id="A0AAD0JNF2"/>
<name>A0AAD0JNF2_9ACTN</name>
<organism evidence="2 3">
    <name type="scientific">Dietzia psychralcaliphila</name>
    <dbReference type="NCBI Taxonomy" id="139021"/>
    <lineage>
        <taxon>Bacteria</taxon>
        <taxon>Bacillati</taxon>
        <taxon>Actinomycetota</taxon>
        <taxon>Actinomycetes</taxon>
        <taxon>Mycobacteriales</taxon>
        <taxon>Dietziaceae</taxon>
        <taxon>Dietzia</taxon>
    </lineage>
</organism>
<dbReference type="Proteomes" id="UP000244903">
    <property type="component" value="Chromosome"/>
</dbReference>
<dbReference type="GO" id="GO:0009882">
    <property type="term" value="F:blue light photoreceptor activity"/>
    <property type="evidence" value="ECO:0007669"/>
    <property type="project" value="InterPro"/>
</dbReference>
<reference evidence="2 3" key="1">
    <citation type="submission" date="2016-04" db="EMBL/GenBank/DDBJ databases">
        <title>Complete genome sequence of the haloalkaliphilic hydrocarbon-degrading bacterium Dietzia psychralcaliphila ILA-1T, isolated from a drain of a fish product-processing plant.</title>
        <authorList>
            <person name="Zhao J."/>
            <person name="Hu B."/>
            <person name="Geng S."/>
            <person name="Nie Y."/>
            <person name="Tang Y."/>
        </authorList>
    </citation>
    <scope>NUCLEOTIDE SEQUENCE [LARGE SCALE GENOMIC DNA]</scope>
    <source>
        <strain evidence="2 3">ILA-1</strain>
    </source>
</reference>
<sequence>MSLDTDSPASPGVPGLKYLVYTSVPVRKMMPGDLESILFTSRERNRAAGITGVLLFRNNCFIQFLEGPPSAIDALMTRIAADDRHSRVRVLLTEPAADRSFADWKMGFGIPKETQSAGVDGVRDSFNDLTGGSSYDVVRRAAEDFSIWFKVKERSTPT</sequence>
<proteinExistence type="predicted"/>
<feature type="domain" description="BLUF" evidence="1">
    <location>
        <begin position="16"/>
        <end position="107"/>
    </location>
</feature>
<dbReference type="SMART" id="SM01034">
    <property type="entry name" value="BLUF"/>
    <property type="match status" value="1"/>
</dbReference>
<dbReference type="Gene3D" id="3.30.70.100">
    <property type="match status" value="1"/>
</dbReference>
<dbReference type="GO" id="GO:0071949">
    <property type="term" value="F:FAD binding"/>
    <property type="evidence" value="ECO:0007669"/>
    <property type="project" value="InterPro"/>
</dbReference>
<protein>
    <recommendedName>
        <fullName evidence="1">BLUF domain-containing protein</fullName>
    </recommendedName>
</protein>
<evidence type="ECO:0000313" key="3">
    <source>
        <dbReference type="Proteomes" id="UP000244903"/>
    </source>
</evidence>
<dbReference type="RefSeq" id="WP_107747828.1">
    <property type="nucleotide sequence ID" value="NZ_CP015453.1"/>
</dbReference>